<dbReference type="MEROPS" id="M67.973"/>
<gene>
    <name evidence="2" type="ORF">VICG_00546</name>
</gene>
<dbReference type="EMBL" id="JH370132">
    <property type="protein sequence ID" value="ELA42447.1"/>
    <property type="molecule type" value="Genomic_DNA"/>
</dbReference>
<dbReference type="OrthoDB" id="10256771at2759"/>
<dbReference type="GeneID" id="19881263"/>
<dbReference type="PROSITE" id="PS50249">
    <property type="entry name" value="MPN"/>
    <property type="match status" value="1"/>
</dbReference>
<dbReference type="RefSeq" id="XP_007603998.1">
    <property type="nucleotide sequence ID" value="XM_007603936.1"/>
</dbReference>
<keyword evidence="3" id="KW-1185">Reference proteome</keyword>
<dbReference type="Pfam" id="PF01398">
    <property type="entry name" value="JAB"/>
    <property type="match status" value="1"/>
</dbReference>
<dbReference type="AlphaFoldDB" id="L2GQ42"/>
<dbReference type="Gene3D" id="3.40.140.10">
    <property type="entry name" value="Cytidine Deaminase, domain 2"/>
    <property type="match status" value="1"/>
</dbReference>
<feature type="domain" description="MPN" evidence="1">
    <location>
        <begin position="6"/>
        <end position="134"/>
    </location>
</feature>
<accession>L2GQ42</accession>
<dbReference type="PANTHER" id="PTHR10540">
    <property type="entry name" value="EUKARYOTIC TRANSLATION INITIATION FACTOR 3 SUBUNIT F-RELATED"/>
    <property type="match status" value="1"/>
</dbReference>
<dbReference type="Proteomes" id="UP000011082">
    <property type="component" value="Unassembled WGS sequence"/>
</dbReference>
<dbReference type="InParanoid" id="L2GQ42"/>
<dbReference type="VEuPathDB" id="MicrosporidiaDB:VICG_00546"/>
<evidence type="ECO:0000313" key="2">
    <source>
        <dbReference type="EMBL" id="ELA42447.1"/>
    </source>
</evidence>
<dbReference type="InterPro" id="IPR037518">
    <property type="entry name" value="MPN"/>
</dbReference>
<proteinExistence type="predicted"/>
<name>L2GQ42_VITCO</name>
<evidence type="ECO:0000259" key="1">
    <source>
        <dbReference type="PROSITE" id="PS50249"/>
    </source>
</evidence>
<sequence>MVTEKVTIAPLVLLSVVDHYRRVPASRVVGVLLGSANGSVINITNSFAIPFEEKENSFFFDSSYLQNMFELFYKVNCAEKIVGWYHSGPKMHKNDLDISKAFRKYCENPVLAIVDVQMKASDIPVQIFQLRFCKQLDHLNVQIGADETEEVGVEHLLRDIKEGTGCSLKDRVEEIKDSLKMYKSSLDQIIQYFDQIEQGLKPDYKILEVFQEIINAIPKIVQHMDMSKIYSLELLNTFISMNDLHRNRLENQ</sequence>
<dbReference type="Pfam" id="PF13012">
    <property type="entry name" value="MitMem_reg"/>
    <property type="match status" value="1"/>
</dbReference>
<dbReference type="HOGENOM" id="CLU_027018_3_0_1"/>
<evidence type="ECO:0000313" key="3">
    <source>
        <dbReference type="Proteomes" id="UP000011082"/>
    </source>
</evidence>
<dbReference type="STRING" id="993615.L2GQ42"/>
<organism evidence="2 3">
    <name type="scientific">Vittaforma corneae (strain ATCC 50505)</name>
    <name type="common">Microsporidian parasite</name>
    <name type="synonym">Nosema corneum</name>
    <dbReference type="NCBI Taxonomy" id="993615"/>
    <lineage>
        <taxon>Eukaryota</taxon>
        <taxon>Fungi</taxon>
        <taxon>Fungi incertae sedis</taxon>
        <taxon>Microsporidia</taxon>
        <taxon>Nosematidae</taxon>
        <taxon>Vittaforma</taxon>
    </lineage>
</organism>
<reference evidence="3" key="1">
    <citation type="submission" date="2011-05" db="EMBL/GenBank/DDBJ databases">
        <title>The genome sequence of Vittaforma corneae strain ATCC 50505.</title>
        <authorList>
            <consortium name="The Broad Institute Genome Sequencing Platform"/>
            <person name="Cuomo C."/>
            <person name="Didier E."/>
            <person name="Bowers L."/>
            <person name="Young S.K."/>
            <person name="Zeng Q."/>
            <person name="Gargeya S."/>
            <person name="Fitzgerald M."/>
            <person name="Haas B."/>
            <person name="Abouelleil A."/>
            <person name="Alvarado L."/>
            <person name="Arachchi H.M."/>
            <person name="Berlin A."/>
            <person name="Chapman S.B."/>
            <person name="Gearin G."/>
            <person name="Goldberg J."/>
            <person name="Griggs A."/>
            <person name="Gujja S."/>
            <person name="Hansen M."/>
            <person name="Heiman D."/>
            <person name="Howarth C."/>
            <person name="Larimer J."/>
            <person name="Lui A."/>
            <person name="MacDonald P.J.P."/>
            <person name="McCowen C."/>
            <person name="Montmayeur A."/>
            <person name="Murphy C."/>
            <person name="Neiman D."/>
            <person name="Pearson M."/>
            <person name="Priest M."/>
            <person name="Roberts A."/>
            <person name="Saif S."/>
            <person name="Shea T."/>
            <person name="Sisk P."/>
            <person name="Stolte C."/>
            <person name="Sykes S."/>
            <person name="Wortman J."/>
            <person name="Nusbaum C."/>
            <person name="Birren B."/>
        </authorList>
    </citation>
    <scope>NUCLEOTIDE SEQUENCE [LARGE SCALE GENOMIC DNA]</scope>
    <source>
        <strain evidence="3">ATCC 50505</strain>
    </source>
</reference>
<dbReference type="GO" id="GO:0000502">
    <property type="term" value="C:proteasome complex"/>
    <property type="evidence" value="ECO:0007669"/>
    <property type="project" value="TreeGrafter"/>
</dbReference>
<dbReference type="SMART" id="SM00232">
    <property type="entry name" value="JAB_MPN"/>
    <property type="match status" value="1"/>
</dbReference>
<dbReference type="PANTHER" id="PTHR10540:SF7">
    <property type="entry name" value="26S PROTEASOME NON-ATPASE REGULATORY SUBUNIT 7"/>
    <property type="match status" value="1"/>
</dbReference>
<dbReference type="GO" id="GO:0008237">
    <property type="term" value="F:metallopeptidase activity"/>
    <property type="evidence" value="ECO:0007669"/>
    <property type="project" value="InterPro"/>
</dbReference>
<dbReference type="FunCoup" id="L2GQ42">
    <property type="interactions" value="157"/>
</dbReference>
<dbReference type="InterPro" id="IPR024969">
    <property type="entry name" value="EIF3F/CSN6-like_C"/>
</dbReference>
<dbReference type="GO" id="GO:0043161">
    <property type="term" value="P:proteasome-mediated ubiquitin-dependent protein catabolic process"/>
    <property type="evidence" value="ECO:0007669"/>
    <property type="project" value="TreeGrafter"/>
</dbReference>
<dbReference type="InterPro" id="IPR000555">
    <property type="entry name" value="JAMM/MPN+_dom"/>
</dbReference>
<dbReference type="OMA" id="DHYRRMD"/>
<protein>
    <recommendedName>
        <fullName evidence="1">MPN domain-containing protein</fullName>
    </recommendedName>
</protein>